<dbReference type="PANTHER" id="PTHR13696">
    <property type="entry name" value="P-LOOP CONTAINING NUCLEOSIDE TRIPHOSPHATE HYDROLASE"/>
    <property type="match status" value="1"/>
</dbReference>
<dbReference type="RefSeq" id="WP_345679967.1">
    <property type="nucleotide sequence ID" value="NZ_BAABHS010000038.1"/>
</dbReference>
<dbReference type="InterPro" id="IPR025669">
    <property type="entry name" value="AAA_dom"/>
</dbReference>
<accession>A0ABP9I6I6</accession>
<evidence type="ECO:0000313" key="3">
    <source>
        <dbReference type="Proteomes" id="UP001500466"/>
    </source>
</evidence>
<dbReference type="SUPFAM" id="SSF52540">
    <property type="entry name" value="P-loop containing nucleoside triphosphate hydrolases"/>
    <property type="match status" value="1"/>
</dbReference>
<dbReference type="InterPro" id="IPR027417">
    <property type="entry name" value="P-loop_NTPase"/>
</dbReference>
<gene>
    <name evidence="2" type="ORF">GCM10023205_71340</name>
</gene>
<proteinExistence type="predicted"/>
<dbReference type="Pfam" id="PF13614">
    <property type="entry name" value="AAA_31"/>
    <property type="match status" value="1"/>
</dbReference>
<organism evidence="2 3">
    <name type="scientific">Yinghuangia aomiensis</name>
    <dbReference type="NCBI Taxonomy" id="676205"/>
    <lineage>
        <taxon>Bacteria</taxon>
        <taxon>Bacillati</taxon>
        <taxon>Actinomycetota</taxon>
        <taxon>Actinomycetes</taxon>
        <taxon>Kitasatosporales</taxon>
        <taxon>Streptomycetaceae</taxon>
        <taxon>Yinghuangia</taxon>
    </lineage>
</organism>
<name>A0ABP9I6I6_9ACTN</name>
<sequence length="325" mass="35696">MSIAAPNTIVLTEFDREAPVDVPWEDLWHIFVIANDKGGAGKTSLTANLALMLLKQLQAGNPDAGIPGDPDARVLVIDLNAQGNLTVHEFGVPEHLNDDGDSILEALRRGTPLRPVTVRPGLDVIPGGRELKEEIPALYNRLMQAYTLNADLRLLQCLMPIAGDYDYIIIDTPPENPTLQRLAMGAARWVISPSKTDRGSLDGVNEMKRQFELTRRVNPLLTFLGVVLFATGRTSSQIHGKAEGRLRQILGNAYYKFGQHIGHSEAVAQQSRDLDGEPLVALFDRAEKGDTSLPGTVRAVHEDYLQLTNQVTARSAQLKQQIEES</sequence>
<reference evidence="3" key="1">
    <citation type="journal article" date="2019" name="Int. J. Syst. Evol. Microbiol.">
        <title>The Global Catalogue of Microorganisms (GCM) 10K type strain sequencing project: providing services to taxonomists for standard genome sequencing and annotation.</title>
        <authorList>
            <consortium name="The Broad Institute Genomics Platform"/>
            <consortium name="The Broad Institute Genome Sequencing Center for Infectious Disease"/>
            <person name="Wu L."/>
            <person name="Ma J."/>
        </authorList>
    </citation>
    <scope>NUCLEOTIDE SEQUENCE [LARGE SCALE GENOMIC DNA]</scope>
    <source>
        <strain evidence="3">JCM 17986</strain>
    </source>
</reference>
<dbReference type="Proteomes" id="UP001500466">
    <property type="component" value="Unassembled WGS sequence"/>
</dbReference>
<dbReference type="CDD" id="cd02042">
    <property type="entry name" value="ParAB_family"/>
    <property type="match status" value="1"/>
</dbReference>
<dbReference type="Gene3D" id="3.40.50.300">
    <property type="entry name" value="P-loop containing nucleotide triphosphate hydrolases"/>
    <property type="match status" value="1"/>
</dbReference>
<evidence type="ECO:0000313" key="2">
    <source>
        <dbReference type="EMBL" id="GAA4989860.1"/>
    </source>
</evidence>
<keyword evidence="3" id="KW-1185">Reference proteome</keyword>
<dbReference type="InterPro" id="IPR050678">
    <property type="entry name" value="DNA_Partitioning_ATPase"/>
</dbReference>
<comment type="caution">
    <text evidence="2">The sequence shown here is derived from an EMBL/GenBank/DDBJ whole genome shotgun (WGS) entry which is preliminary data.</text>
</comment>
<protein>
    <recommendedName>
        <fullName evidence="1">AAA domain-containing protein</fullName>
    </recommendedName>
</protein>
<dbReference type="PANTHER" id="PTHR13696:SF52">
    <property type="entry name" value="PARA FAMILY PROTEIN CT_582"/>
    <property type="match status" value="1"/>
</dbReference>
<feature type="domain" description="AAA" evidence="1">
    <location>
        <begin position="30"/>
        <end position="216"/>
    </location>
</feature>
<dbReference type="EMBL" id="BAABHS010000038">
    <property type="protein sequence ID" value="GAA4989860.1"/>
    <property type="molecule type" value="Genomic_DNA"/>
</dbReference>
<evidence type="ECO:0000259" key="1">
    <source>
        <dbReference type="Pfam" id="PF13614"/>
    </source>
</evidence>